<feature type="transmembrane region" description="Helical" evidence="1">
    <location>
        <begin position="59"/>
        <end position="78"/>
    </location>
</feature>
<keyword evidence="1" id="KW-0812">Transmembrane</keyword>
<sequence length="201" mass="22826">MTKQSVVPLWLKLSFTLLATVVVTVYWRDKGPSNLLWFSDIALILLVPALWLQSRLLNSTMAVAVLFLEIGWLIDFISGSNLLQVTDYMFDVDHELHLRILSGLFHITMPPVIIFLLLRLGYDPRALPLQSLLAAVVLPVTYLVSDPDDNINMVFGIPEPQQFMHPWLYLLLLLGAFIALVYIPSHHIFKRLFNSANKSTA</sequence>
<dbReference type="Proteomes" id="UP000288293">
    <property type="component" value="Unassembled WGS sequence"/>
</dbReference>
<evidence type="ECO:0000313" key="2">
    <source>
        <dbReference type="EMBL" id="RUO25316.1"/>
    </source>
</evidence>
<organism evidence="2 3">
    <name type="scientific">Aliidiomarina minuta</name>
    <dbReference type="NCBI Taxonomy" id="880057"/>
    <lineage>
        <taxon>Bacteria</taxon>
        <taxon>Pseudomonadati</taxon>
        <taxon>Pseudomonadota</taxon>
        <taxon>Gammaproteobacteria</taxon>
        <taxon>Alteromonadales</taxon>
        <taxon>Idiomarinaceae</taxon>
        <taxon>Aliidiomarina</taxon>
    </lineage>
</organism>
<evidence type="ECO:0000313" key="3">
    <source>
        <dbReference type="Proteomes" id="UP000288293"/>
    </source>
</evidence>
<evidence type="ECO:0000256" key="1">
    <source>
        <dbReference type="SAM" id="Phobius"/>
    </source>
</evidence>
<keyword evidence="1" id="KW-0472">Membrane</keyword>
<dbReference type="AlphaFoldDB" id="A0A432W5Q2"/>
<feature type="transmembrane region" description="Helical" evidence="1">
    <location>
        <begin position="9"/>
        <end position="28"/>
    </location>
</feature>
<protein>
    <submittedName>
        <fullName evidence="2">Membrane-associated protein</fullName>
    </submittedName>
</protein>
<feature type="transmembrane region" description="Helical" evidence="1">
    <location>
        <begin position="164"/>
        <end position="183"/>
    </location>
</feature>
<feature type="transmembrane region" description="Helical" evidence="1">
    <location>
        <begin position="34"/>
        <end position="52"/>
    </location>
</feature>
<dbReference type="OrthoDB" id="188694at2"/>
<accession>A0A432W5Q2</accession>
<comment type="caution">
    <text evidence="2">The sequence shown here is derived from an EMBL/GenBank/DDBJ whole genome shotgun (WGS) entry which is preliminary data.</text>
</comment>
<proteinExistence type="predicted"/>
<reference evidence="2 3" key="1">
    <citation type="journal article" date="2011" name="Front. Microbiol.">
        <title>Genomic signatures of strain selection and enhancement in Bacillus atrophaeus var. globigii, a historical biowarfare simulant.</title>
        <authorList>
            <person name="Gibbons H.S."/>
            <person name="Broomall S.M."/>
            <person name="McNew L.A."/>
            <person name="Daligault H."/>
            <person name="Chapman C."/>
            <person name="Bruce D."/>
            <person name="Karavis M."/>
            <person name="Krepps M."/>
            <person name="McGregor P.A."/>
            <person name="Hong C."/>
            <person name="Park K.H."/>
            <person name="Akmal A."/>
            <person name="Feldman A."/>
            <person name="Lin J.S."/>
            <person name="Chang W.E."/>
            <person name="Higgs B.W."/>
            <person name="Demirev P."/>
            <person name="Lindquist J."/>
            <person name="Liem A."/>
            <person name="Fochler E."/>
            <person name="Read T.D."/>
            <person name="Tapia R."/>
            <person name="Johnson S."/>
            <person name="Bishop-Lilly K.A."/>
            <person name="Detter C."/>
            <person name="Han C."/>
            <person name="Sozhamannan S."/>
            <person name="Rosenzweig C.N."/>
            <person name="Skowronski E.W."/>
        </authorList>
    </citation>
    <scope>NUCLEOTIDE SEQUENCE [LARGE SCALE GENOMIC DNA]</scope>
    <source>
        <strain evidence="2 3">MLST1</strain>
    </source>
</reference>
<keyword evidence="1" id="KW-1133">Transmembrane helix</keyword>
<keyword evidence="3" id="KW-1185">Reference proteome</keyword>
<gene>
    <name evidence="2" type="ORF">CWE09_00850</name>
</gene>
<name>A0A432W5Q2_9GAMM</name>
<dbReference type="EMBL" id="PIPL01000001">
    <property type="protein sequence ID" value="RUO25316.1"/>
    <property type="molecule type" value="Genomic_DNA"/>
</dbReference>
<dbReference type="RefSeq" id="WP_126802012.1">
    <property type="nucleotide sequence ID" value="NZ_PIPL01000001.1"/>
</dbReference>
<feature type="transmembrane region" description="Helical" evidence="1">
    <location>
        <begin position="98"/>
        <end position="120"/>
    </location>
</feature>